<feature type="region of interest" description="Disordered" evidence="1">
    <location>
        <begin position="1"/>
        <end position="29"/>
    </location>
</feature>
<protein>
    <submittedName>
        <fullName evidence="2">Uncharacterized protein</fullName>
    </submittedName>
</protein>
<evidence type="ECO:0000313" key="2">
    <source>
        <dbReference type="EMBL" id="UBZ25601.1"/>
    </source>
</evidence>
<dbReference type="EMBL" id="MZ311578">
    <property type="protein sequence ID" value="UBZ25601.1"/>
    <property type="molecule type" value="Genomic_DNA"/>
</dbReference>
<evidence type="ECO:0000313" key="3">
    <source>
        <dbReference type="Proteomes" id="UP000830962"/>
    </source>
</evidence>
<proteinExistence type="predicted"/>
<sequence>MSGAKRFMDDDTIEEPQNKKTPKLDDDEDDCQINIDEIYNNHRNKNSKTADDDIVEEEIDDGITFMTSNDFKKGRLNIISSVEPIEINATMEMFNQTLDMIMPKNKKLSEIIKNKDKTNQYQILHACLGKHFTTYLENNPETMKLIMLVLNGLLIFHDDLDVFQSRISGMINIQESLNVKKLGNNLTNYLSKFLGEIEEDDEPNEELVHFKDMPEMYNAVMSVFSMCNKIVKFSTAKNMAFKQMTYNVIESRDSAQMSITKQAQKITLQTPTLLKVSTKNLSDGNIILTVDATEGELISETIKNALFFKKPNKPDKLDANIYQNITIGELKEIVTLKVFDTTNKAIHKNFNKKSVPNDTYIVVDGFNLIFNETPTKVGISIKCWPQKIPQKDMFDNNMYVHMLDFTNSATYINHI</sequence>
<accession>A0AAE8Y0U1</accession>
<name>A0AAE8Y0U1_9VIRU</name>
<evidence type="ECO:0000256" key="1">
    <source>
        <dbReference type="SAM" id="MobiDB-lite"/>
    </source>
</evidence>
<organism evidence="2 3">
    <name type="scientific">Carcinus maenas nudivirus</name>
    <dbReference type="NCBI Taxonomy" id="2880837"/>
    <lineage>
        <taxon>Viruses</taxon>
        <taxon>Viruses incertae sedis</taxon>
        <taxon>Naldaviricetes</taxon>
        <taxon>Lefavirales</taxon>
        <taxon>Nudiviridae</taxon>
        <taxon>Gammanudivirus</taxon>
        <taxon>Gammanudivirus cameanadis</taxon>
    </lineage>
</organism>
<reference evidence="2" key="1">
    <citation type="journal article" date="2021" name="Viruses">
        <title>Identification and Full Characterisation of Two Novel Crustacean Infecting Members of the Family Nudiviridae Provides Support for Two Subfamilies.</title>
        <authorList>
            <person name="Bateman K.S."/>
            <person name="Kerr R."/>
            <person name="Stentiford G.D."/>
            <person name="Bean T.P."/>
            <person name="Hooper C."/>
            <person name="Van Eynde B."/>
            <person name="Delbare D."/>
            <person name="Bojko J."/>
            <person name="Christiaens O."/>
            <person name="Taning C.N.T."/>
            <person name="Smagghe G."/>
            <person name="van Oers M.M."/>
            <person name="van Aerle R."/>
        </authorList>
    </citation>
    <scope>NUCLEOTIDE SEQUENCE</scope>
    <source>
        <strain evidence="2">AN2</strain>
    </source>
</reference>
<keyword evidence="3" id="KW-1185">Reference proteome</keyword>
<dbReference type="Proteomes" id="UP000830962">
    <property type="component" value="Segment"/>
</dbReference>
<gene>
    <name evidence="2" type="ORF">CmNV_011</name>
</gene>